<organism evidence="7 8">
    <name type="scientific">Adineta ricciae</name>
    <name type="common">Rotifer</name>
    <dbReference type="NCBI Taxonomy" id="249248"/>
    <lineage>
        <taxon>Eukaryota</taxon>
        <taxon>Metazoa</taxon>
        <taxon>Spiralia</taxon>
        <taxon>Gnathifera</taxon>
        <taxon>Rotifera</taxon>
        <taxon>Eurotatoria</taxon>
        <taxon>Bdelloidea</taxon>
        <taxon>Adinetida</taxon>
        <taxon>Adinetidae</taxon>
        <taxon>Adineta</taxon>
    </lineage>
</organism>
<dbReference type="EMBL" id="CAJNOJ010000036">
    <property type="protein sequence ID" value="CAF0914737.1"/>
    <property type="molecule type" value="Genomic_DNA"/>
</dbReference>
<keyword evidence="2" id="KW-0433">Leucine-rich repeat</keyword>
<evidence type="ECO:0000256" key="2">
    <source>
        <dbReference type="ARBA" id="ARBA00022614"/>
    </source>
</evidence>
<feature type="coiled-coil region" evidence="4">
    <location>
        <begin position="13"/>
        <end position="64"/>
    </location>
</feature>
<dbReference type="SMART" id="SM00368">
    <property type="entry name" value="LRR_RI"/>
    <property type="match status" value="5"/>
</dbReference>
<dbReference type="GO" id="GO:0005096">
    <property type="term" value="F:GTPase activator activity"/>
    <property type="evidence" value="ECO:0007669"/>
    <property type="project" value="UniProtKB-KW"/>
</dbReference>
<evidence type="ECO:0000256" key="4">
    <source>
        <dbReference type="SAM" id="Coils"/>
    </source>
</evidence>
<keyword evidence="8" id="KW-1185">Reference proteome</keyword>
<evidence type="ECO:0000256" key="5">
    <source>
        <dbReference type="SAM" id="MobiDB-lite"/>
    </source>
</evidence>
<dbReference type="AlphaFoldDB" id="A0A815QSR8"/>
<sequence length="407" mass="46595">MDIKIFESWEYIFSELIQRNSKLTEKVSQLEKQVHQLAEQNVQIQDLQKTNKELQQKFDEHILQCSDEKSKHDKSDSIKKLEESATHFNNCVIQLASRMNSNSFQIKTLETENKLLKQHSQMLTEQFNELREKSDSSASSNDKQPQTSAEDSVDEDNVTTTDSGSVKKYSQLEGVDESLHDRLNMIEEEDYANLEITRRSDNSSILNLDGWILSDEDMRANIYQLWNMDDLYTGLVLDHNHITQSGALLLAEILSVKNRLTLLSLSYNNISDEGVHALAKTLSNERSSLSELYLGYNGITDIGANHLAQMLMKNKSITHLYLSGNRITDSGLQILAEAIEKHNSTIQVLSLDSQKCITNKSVDYLLQMIRNHPSLEKLYLTNCNLSQKDKERLSKVQQYNANFQIIL</sequence>
<evidence type="ECO:0000313" key="6">
    <source>
        <dbReference type="EMBL" id="CAF0914737.1"/>
    </source>
</evidence>
<evidence type="ECO:0000313" key="8">
    <source>
        <dbReference type="Proteomes" id="UP000663828"/>
    </source>
</evidence>
<dbReference type="InterPro" id="IPR001611">
    <property type="entry name" value="Leu-rich_rpt"/>
</dbReference>
<evidence type="ECO:0000256" key="1">
    <source>
        <dbReference type="ARBA" id="ARBA00022468"/>
    </source>
</evidence>
<feature type="compositionally biased region" description="Polar residues" evidence="5">
    <location>
        <begin position="136"/>
        <end position="150"/>
    </location>
</feature>
<evidence type="ECO:0000313" key="7">
    <source>
        <dbReference type="EMBL" id="CAF1467244.1"/>
    </source>
</evidence>
<dbReference type="GO" id="GO:0031267">
    <property type="term" value="F:small GTPase binding"/>
    <property type="evidence" value="ECO:0007669"/>
    <property type="project" value="TreeGrafter"/>
</dbReference>
<keyword evidence="1" id="KW-0343">GTPase activation</keyword>
<dbReference type="Gene3D" id="3.80.10.10">
    <property type="entry name" value="Ribonuclease Inhibitor"/>
    <property type="match status" value="1"/>
</dbReference>
<dbReference type="GO" id="GO:0005634">
    <property type="term" value="C:nucleus"/>
    <property type="evidence" value="ECO:0007669"/>
    <property type="project" value="TreeGrafter"/>
</dbReference>
<dbReference type="OrthoDB" id="120976at2759"/>
<dbReference type="GO" id="GO:0006913">
    <property type="term" value="P:nucleocytoplasmic transport"/>
    <property type="evidence" value="ECO:0007669"/>
    <property type="project" value="TreeGrafter"/>
</dbReference>
<evidence type="ECO:0000256" key="3">
    <source>
        <dbReference type="ARBA" id="ARBA00022737"/>
    </source>
</evidence>
<keyword evidence="3" id="KW-0677">Repeat</keyword>
<keyword evidence="4" id="KW-0175">Coiled coil</keyword>
<dbReference type="InterPro" id="IPR032675">
    <property type="entry name" value="LRR_dom_sf"/>
</dbReference>
<dbReference type="GO" id="GO:0005829">
    <property type="term" value="C:cytosol"/>
    <property type="evidence" value="ECO:0007669"/>
    <property type="project" value="TreeGrafter"/>
</dbReference>
<dbReference type="SUPFAM" id="SSF52047">
    <property type="entry name" value="RNI-like"/>
    <property type="match status" value="1"/>
</dbReference>
<dbReference type="PANTHER" id="PTHR24113:SF12">
    <property type="entry name" value="RAN GTPASE-ACTIVATING PROTEIN 1"/>
    <property type="match status" value="1"/>
</dbReference>
<dbReference type="InterPro" id="IPR027038">
    <property type="entry name" value="RanGap"/>
</dbReference>
<dbReference type="GO" id="GO:0048471">
    <property type="term" value="C:perinuclear region of cytoplasm"/>
    <property type="evidence" value="ECO:0007669"/>
    <property type="project" value="TreeGrafter"/>
</dbReference>
<accession>A0A815QSR8</accession>
<comment type="caution">
    <text evidence="7">The sequence shown here is derived from an EMBL/GenBank/DDBJ whole genome shotgun (WGS) entry which is preliminary data.</text>
</comment>
<reference evidence="7" key="1">
    <citation type="submission" date="2021-02" db="EMBL/GenBank/DDBJ databases">
        <authorList>
            <person name="Nowell W R."/>
        </authorList>
    </citation>
    <scope>NUCLEOTIDE SEQUENCE</scope>
</reference>
<dbReference type="PANTHER" id="PTHR24113">
    <property type="entry name" value="RAN GTPASE-ACTIVATING PROTEIN 1"/>
    <property type="match status" value="1"/>
</dbReference>
<dbReference type="Proteomes" id="UP000663852">
    <property type="component" value="Unassembled WGS sequence"/>
</dbReference>
<dbReference type="Pfam" id="PF13516">
    <property type="entry name" value="LRR_6"/>
    <property type="match status" value="3"/>
</dbReference>
<gene>
    <name evidence="6" type="ORF">EDS130_LOCUS10457</name>
    <name evidence="7" type="ORF">XAT740_LOCUS37767</name>
</gene>
<feature type="region of interest" description="Disordered" evidence="5">
    <location>
        <begin position="128"/>
        <end position="171"/>
    </location>
</feature>
<protein>
    <submittedName>
        <fullName evidence="7">Uncharacterized protein</fullName>
    </submittedName>
</protein>
<dbReference type="EMBL" id="CAJNOR010004004">
    <property type="protein sequence ID" value="CAF1467244.1"/>
    <property type="molecule type" value="Genomic_DNA"/>
</dbReference>
<name>A0A815QSR8_ADIRI</name>
<dbReference type="Proteomes" id="UP000663828">
    <property type="component" value="Unassembled WGS sequence"/>
</dbReference>
<proteinExistence type="predicted"/>